<organism evidence="2 3">
    <name type="scientific">Leishmania shawi</name>
    <dbReference type="NCBI Taxonomy" id="5680"/>
    <lineage>
        <taxon>Eukaryota</taxon>
        <taxon>Discoba</taxon>
        <taxon>Euglenozoa</taxon>
        <taxon>Kinetoplastea</taxon>
        <taxon>Metakinetoplastina</taxon>
        <taxon>Trypanosomatida</taxon>
        <taxon>Trypanosomatidae</taxon>
        <taxon>Leishmaniinae</taxon>
        <taxon>Leishmania</taxon>
        <taxon>Leishmania guyanensis species complex</taxon>
    </lineage>
</organism>
<evidence type="ECO:0000313" key="3">
    <source>
        <dbReference type="Proteomes" id="UP001443563"/>
    </source>
</evidence>
<name>A0ABR3EGW5_9TRYP</name>
<dbReference type="EMBL" id="JBAMZM010000001">
    <property type="protein sequence ID" value="KAL0514439.1"/>
    <property type="molecule type" value="Genomic_DNA"/>
</dbReference>
<gene>
    <name evidence="2" type="ORF">Q4I29_000328</name>
</gene>
<accession>A0ABR3EGW5</accession>
<sequence>MRRPSHLSTAPASGSAHHRSAARLTVAPIMPAATRCILFGVARAPHTTRQRGPGVVRSSRADTLPLTCRRNTGSRSQVPSGAAPPTTWPPASVAVRRSDLDTSSPLGSEDRVWCVPVALTLCPSRAGATRVRGRRFPPAQRHPRPGRRHQWRYAART</sequence>
<evidence type="ECO:0000256" key="1">
    <source>
        <dbReference type="SAM" id="MobiDB-lite"/>
    </source>
</evidence>
<evidence type="ECO:0000313" key="2">
    <source>
        <dbReference type="EMBL" id="KAL0514439.1"/>
    </source>
</evidence>
<feature type="compositionally biased region" description="Basic residues" evidence="1">
    <location>
        <begin position="135"/>
        <end position="151"/>
    </location>
</feature>
<feature type="region of interest" description="Disordered" evidence="1">
    <location>
        <begin position="135"/>
        <end position="157"/>
    </location>
</feature>
<protein>
    <submittedName>
        <fullName evidence="2">Uncharacterized protein</fullName>
    </submittedName>
</protein>
<dbReference type="Proteomes" id="UP001443563">
    <property type="component" value="Unassembled WGS sequence"/>
</dbReference>
<feature type="compositionally biased region" description="Polar residues" evidence="1">
    <location>
        <begin position="69"/>
        <end position="79"/>
    </location>
</feature>
<feature type="region of interest" description="Disordered" evidence="1">
    <location>
        <begin position="1"/>
        <end position="20"/>
    </location>
</feature>
<proteinExistence type="predicted"/>
<comment type="caution">
    <text evidence="2">The sequence shown here is derived from an EMBL/GenBank/DDBJ whole genome shotgun (WGS) entry which is preliminary data.</text>
</comment>
<feature type="region of interest" description="Disordered" evidence="1">
    <location>
        <begin position="47"/>
        <end position="106"/>
    </location>
</feature>
<reference evidence="2 3" key="1">
    <citation type="submission" date="2024-02" db="EMBL/GenBank/DDBJ databases">
        <title>FIRST GENOME SEQUENCES OF Leishmania (Viannia) shawi, Leishmania (Viannia) lindenbergi AND Leishmania (Viannia) utingensis.</title>
        <authorList>
            <person name="Resadore F."/>
            <person name="Custodio M.G.F."/>
            <person name="Boite M.C."/>
            <person name="Cupolillo E."/>
            <person name="Ferreira G.E.M."/>
        </authorList>
    </citation>
    <scope>NUCLEOTIDE SEQUENCE [LARGE SCALE GENOMIC DNA]</scope>
    <source>
        <strain evidence="2 3">MCEB/BR/1984/M8408</strain>
    </source>
</reference>
<keyword evidence="3" id="KW-1185">Reference proteome</keyword>